<dbReference type="EMBL" id="BMAT01010260">
    <property type="protein sequence ID" value="GFS23279.1"/>
    <property type="molecule type" value="Genomic_DNA"/>
</dbReference>
<dbReference type="AlphaFoldDB" id="A0AAV4JKL9"/>
<reference evidence="2 3" key="1">
    <citation type="journal article" date="2021" name="Elife">
        <title>Chloroplast acquisition without the gene transfer in kleptoplastic sea slugs, Plakobranchus ocellatus.</title>
        <authorList>
            <person name="Maeda T."/>
            <person name="Takahashi S."/>
            <person name="Yoshida T."/>
            <person name="Shimamura S."/>
            <person name="Takaki Y."/>
            <person name="Nagai Y."/>
            <person name="Toyoda A."/>
            <person name="Suzuki Y."/>
            <person name="Arimoto A."/>
            <person name="Ishii H."/>
            <person name="Satoh N."/>
            <person name="Nishiyama T."/>
            <person name="Hasebe M."/>
            <person name="Maruyama T."/>
            <person name="Minagawa J."/>
            <person name="Obokata J."/>
            <person name="Shigenobu S."/>
        </authorList>
    </citation>
    <scope>NUCLEOTIDE SEQUENCE [LARGE SCALE GENOMIC DNA]</scope>
</reference>
<proteinExistence type="predicted"/>
<evidence type="ECO:0000313" key="3">
    <source>
        <dbReference type="Proteomes" id="UP000762676"/>
    </source>
</evidence>
<name>A0AAV4JKL9_9GAST</name>
<sequence>MSAAMSTTQDGHPSGGSEQELGFQSFHKRLLERSWTNMENRQDAIFKQNWTAGVDDQVIKDPKGNVIRVSTHRTEMKATFTNQKEEKKEGGCTIL</sequence>
<organism evidence="2 3">
    <name type="scientific">Elysia marginata</name>
    <dbReference type="NCBI Taxonomy" id="1093978"/>
    <lineage>
        <taxon>Eukaryota</taxon>
        <taxon>Metazoa</taxon>
        <taxon>Spiralia</taxon>
        <taxon>Lophotrochozoa</taxon>
        <taxon>Mollusca</taxon>
        <taxon>Gastropoda</taxon>
        <taxon>Heterobranchia</taxon>
        <taxon>Euthyneura</taxon>
        <taxon>Panpulmonata</taxon>
        <taxon>Sacoglossa</taxon>
        <taxon>Placobranchoidea</taxon>
        <taxon>Plakobranchidae</taxon>
        <taxon>Elysia</taxon>
    </lineage>
</organism>
<dbReference type="Proteomes" id="UP000762676">
    <property type="component" value="Unassembled WGS sequence"/>
</dbReference>
<protein>
    <submittedName>
        <fullName evidence="2">Uncharacterized protein</fullName>
    </submittedName>
</protein>
<evidence type="ECO:0000313" key="2">
    <source>
        <dbReference type="EMBL" id="GFS23279.1"/>
    </source>
</evidence>
<comment type="caution">
    <text evidence="2">The sequence shown here is derived from an EMBL/GenBank/DDBJ whole genome shotgun (WGS) entry which is preliminary data.</text>
</comment>
<feature type="region of interest" description="Disordered" evidence="1">
    <location>
        <begin position="1"/>
        <end position="23"/>
    </location>
</feature>
<accession>A0AAV4JKL9</accession>
<keyword evidence="3" id="KW-1185">Reference proteome</keyword>
<feature type="compositionally biased region" description="Polar residues" evidence="1">
    <location>
        <begin position="1"/>
        <end position="11"/>
    </location>
</feature>
<evidence type="ECO:0000256" key="1">
    <source>
        <dbReference type="SAM" id="MobiDB-lite"/>
    </source>
</evidence>
<gene>
    <name evidence="2" type="ORF">ElyMa_005129300</name>
</gene>